<sequence length="103" mass="11986">MPLIDYALNYKKITTELCENLNKPELLCNGFCYIKKEVRNDDANSSKNKVIKNFVKIYEAIISKDLGTENSSPFKDFIQSLNDSYQNIYKNQFIKIIFHPPIS</sequence>
<dbReference type="Proteomes" id="UP000650994">
    <property type="component" value="Unassembled WGS sequence"/>
</dbReference>
<proteinExistence type="predicted"/>
<reference evidence="4" key="4">
    <citation type="journal article" date="2019" name="Int. J. Syst. Evol. Microbiol.">
        <title>The Global Catalogue of Microorganisms (GCM) 10K type strain sequencing project: providing services to taxonomists for standard genome sequencing and annotation.</title>
        <authorList>
            <consortium name="The Broad Institute Genomics Platform"/>
            <consortium name="The Broad Institute Genome Sequencing Center for Infectious Disease"/>
            <person name="Wu L."/>
            <person name="Ma J."/>
        </authorList>
    </citation>
    <scope>NUCLEOTIDE SEQUENCE [LARGE SCALE GENOMIC DNA]</scope>
    <source>
        <strain evidence="4">CGMCC 1.12707</strain>
    </source>
</reference>
<evidence type="ECO:0000313" key="3">
    <source>
        <dbReference type="Proteomes" id="UP000184120"/>
    </source>
</evidence>
<evidence type="ECO:0000313" key="2">
    <source>
        <dbReference type="EMBL" id="SHL55783.1"/>
    </source>
</evidence>
<reference evidence="2" key="3">
    <citation type="submission" date="2016-11" db="EMBL/GenBank/DDBJ databases">
        <authorList>
            <person name="Jaros S."/>
            <person name="Januszkiewicz K."/>
            <person name="Wedrychowicz H."/>
        </authorList>
    </citation>
    <scope>NUCLEOTIDE SEQUENCE [LARGE SCALE GENOMIC DNA]</scope>
    <source>
        <strain evidence="2">DSM 27989</strain>
    </source>
</reference>
<accession>A0A1M7BLI9</accession>
<dbReference type="EMBL" id="FRBH01000011">
    <property type="protein sequence ID" value="SHL55783.1"/>
    <property type="molecule type" value="Genomic_DNA"/>
</dbReference>
<dbReference type="Proteomes" id="UP000184120">
    <property type="component" value="Unassembled WGS sequence"/>
</dbReference>
<evidence type="ECO:0000313" key="1">
    <source>
        <dbReference type="EMBL" id="GGF02740.1"/>
    </source>
</evidence>
<organism evidence="2 3">
    <name type="scientific">Chishuiella changwenlii</name>
    <dbReference type="NCBI Taxonomy" id="1434701"/>
    <lineage>
        <taxon>Bacteria</taxon>
        <taxon>Pseudomonadati</taxon>
        <taxon>Bacteroidota</taxon>
        <taxon>Flavobacteriia</taxon>
        <taxon>Flavobacteriales</taxon>
        <taxon>Weeksellaceae</taxon>
        <taxon>Chishuiella</taxon>
    </lineage>
</organism>
<dbReference type="AlphaFoldDB" id="A0A1M7BLI9"/>
<gene>
    <name evidence="1" type="ORF">GCM10010984_20290</name>
    <name evidence="2" type="ORF">SAMN05443634_11137</name>
</gene>
<reference evidence="1" key="1">
    <citation type="journal article" date="2014" name="Int. J. Syst. Evol. Microbiol.">
        <title>Complete genome of a new Firmicutes species belonging to the dominant human colonic microbiota ('Ruminococcus bicirculans') reveals two chromosomes and a selective capacity to utilize plant glucans.</title>
        <authorList>
            <consortium name="NISC Comparative Sequencing Program"/>
            <person name="Wegmann U."/>
            <person name="Louis P."/>
            <person name="Goesmann A."/>
            <person name="Henrissat B."/>
            <person name="Duncan S.H."/>
            <person name="Flint H.J."/>
        </authorList>
    </citation>
    <scope>NUCLEOTIDE SEQUENCE</scope>
    <source>
        <strain evidence="1">CGMCC 1.12707</strain>
    </source>
</reference>
<reference evidence="1" key="5">
    <citation type="submission" date="2024-05" db="EMBL/GenBank/DDBJ databases">
        <authorList>
            <person name="Sun Q."/>
            <person name="Zhou Y."/>
        </authorList>
    </citation>
    <scope>NUCLEOTIDE SEQUENCE</scope>
    <source>
        <strain evidence="1">CGMCC 1.12707</strain>
    </source>
</reference>
<evidence type="ECO:0000313" key="4">
    <source>
        <dbReference type="Proteomes" id="UP000650994"/>
    </source>
</evidence>
<protein>
    <submittedName>
        <fullName evidence="2">Uncharacterized protein</fullName>
    </submittedName>
</protein>
<dbReference type="EMBL" id="BMFL01000013">
    <property type="protein sequence ID" value="GGF02740.1"/>
    <property type="molecule type" value="Genomic_DNA"/>
</dbReference>
<reference evidence="3" key="2">
    <citation type="submission" date="2016-11" db="EMBL/GenBank/DDBJ databases">
        <authorList>
            <person name="Varghese N."/>
            <person name="Submissions S."/>
        </authorList>
    </citation>
    <scope>NUCLEOTIDE SEQUENCE [LARGE SCALE GENOMIC DNA]</scope>
    <source>
        <strain evidence="3">DSM 27989</strain>
    </source>
</reference>
<name>A0A1M7BLI9_9FLAO</name>
<dbReference type="STRING" id="1434701.SAMN05443634_11137"/>
<keyword evidence="4" id="KW-1185">Reference proteome</keyword>